<evidence type="ECO:0000256" key="5">
    <source>
        <dbReference type="ARBA" id="ARBA00023295"/>
    </source>
</evidence>
<dbReference type="CDD" id="cd12215">
    <property type="entry name" value="ChiC_BD"/>
    <property type="match status" value="2"/>
</dbReference>
<dbReference type="GO" id="GO:0030245">
    <property type="term" value="P:cellulose catabolic process"/>
    <property type="evidence" value="ECO:0007669"/>
    <property type="project" value="UniProtKB-KW"/>
</dbReference>
<dbReference type="RefSeq" id="WP_129390917.1">
    <property type="nucleotide sequence ID" value="NZ_CP035494.1"/>
</dbReference>
<keyword evidence="3" id="KW-0136">Cellulose degradation</keyword>
<dbReference type="GO" id="GO:0004553">
    <property type="term" value="F:hydrolase activity, hydrolyzing O-glycosyl compounds"/>
    <property type="evidence" value="ECO:0007669"/>
    <property type="project" value="InterPro"/>
</dbReference>
<dbReference type="EMBL" id="CP035494">
    <property type="protein sequence ID" value="QAY60792.1"/>
    <property type="molecule type" value="Genomic_DNA"/>
</dbReference>
<keyword evidence="2" id="KW-0378">Hydrolase</keyword>
<evidence type="ECO:0000256" key="7">
    <source>
        <dbReference type="ARBA" id="ARBA00037986"/>
    </source>
</evidence>
<dbReference type="InterPro" id="IPR015943">
    <property type="entry name" value="WD40/YVTN_repeat-like_dom_sf"/>
</dbReference>
<proteinExistence type="inferred from homology"/>
<dbReference type="GO" id="GO:0005576">
    <property type="term" value="C:extracellular region"/>
    <property type="evidence" value="ECO:0007669"/>
    <property type="project" value="InterPro"/>
</dbReference>
<evidence type="ECO:0000313" key="11">
    <source>
        <dbReference type="Proteomes" id="UP000293995"/>
    </source>
</evidence>
<feature type="signal peptide" evidence="8">
    <location>
        <begin position="1"/>
        <end position="28"/>
    </location>
</feature>
<sequence>MRSTRAAIALAVAATTAGVLAIAPPAQAAGGGDQSATPEVPQYSWSNVAISGGGYVPGIIYNDTEPGLVYARTDIGGAYRLDRDTDTWIPLLDGVGWDDWNRLGVLSLATDPVHTSRVYAAVGSYTNEWDPNNGAILRSSDYGTSWKATELPFKVGGNMPGRGIGERLQIDPNDDDILYYGAEQGEGLWRSDDAGVTFEKVDAFPNAGDFVPDAGSGNSYLMSNLGVLWTAFDQASSSPGSATKTIFTAVADTDDILYRSDDAGTTWTAVKGAPTGFLPQHGVIDETGRFLYLTTTDTSGPYDGADGAVWRYGIDDGTWTDITPTQRPTGGDFGFSGLTIDAQHPGTVMVASQIQWWPDTLIFRSTDSGATWSPMWDYAYDAAGNATVAAKYTQSIDEVPWLAFGKTVGDPTPWTEPTPKVGWMVSALAIDPFDSNELLYGTGATIYRSEDLTKWDDDGGVIHLQPATDGIEETAIQDVVAPVGDVDLVSAMLDLGGFVHDDIDEVTNTFQDPYFGGATSVDAAGRDGATIVRAGTDGTGAIETAVSHDGGDTWTSSPAADGATGSGTVTVNADGTGVVWAPDGAPAQHSADGGRTWGATTGLPEGARVESDRVDTTLVYGFSGGVFYRSTDAGASFTAVSTSTLPAEGSVRFGAMPGAIGELWLAGGEDDGVYGMWRSDDAGASWTRAPGFDEADTVGFGKAAPGAVSATIYTAARRDGVRGVYRSTNDGATWTRINDDDHQWGAIGADIEGDPDLFGRVYIATNGRGIVVGDDAEAAPDPWSASARYDTGDVVSCDGSFWVASWWTSGQKPGDVNGPWQQIVTADTGVATWTASRIFDTGDVVTHNGALWRAKWWTRDQEPGATTWGPWERVD</sequence>
<dbReference type="Proteomes" id="UP000293995">
    <property type="component" value="Chromosome"/>
</dbReference>
<evidence type="ECO:0000256" key="4">
    <source>
        <dbReference type="ARBA" id="ARBA00023277"/>
    </source>
</evidence>
<dbReference type="FunFam" id="2.130.10.10:FF:000534">
    <property type="entry name" value="Xyloglucanase Xgh74A"/>
    <property type="match status" value="1"/>
</dbReference>
<dbReference type="Gene3D" id="2.130.10.10">
    <property type="entry name" value="YVTN repeat-like/Quinoprotein amine dehydrogenase"/>
    <property type="match status" value="2"/>
</dbReference>
<dbReference type="Gene3D" id="2.10.10.20">
    <property type="entry name" value="Carbohydrate-binding module superfamily 5/12"/>
    <property type="match status" value="2"/>
</dbReference>
<evidence type="ECO:0000256" key="6">
    <source>
        <dbReference type="ARBA" id="ARBA00023326"/>
    </source>
</evidence>
<feature type="domain" description="Chitin-binding type-3" evidence="9">
    <location>
        <begin position="780"/>
        <end position="823"/>
    </location>
</feature>
<feature type="domain" description="Chitin-binding type-3" evidence="9">
    <location>
        <begin position="830"/>
        <end position="874"/>
    </location>
</feature>
<dbReference type="GO" id="GO:0030246">
    <property type="term" value="F:carbohydrate binding"/>
    <property type="evidence" value="ECO:0007669"/>
    <property type="project" value="InterPro"/>
</dbReference>
<accession>A0A4P6EEP0</accession>
<feature type="chain" id="PRO_5020484243" evidence="8">
    <location>
        <begin position="29"/>
        <end position="875"/>
    </location>
</feature>
<dbReference type="Pfam" id="PF02839">
    <property type="entry name" value="CBM_5_12"/>
    <property type="match status" value="1"/>
</dbReference>
<dbReference type="InterPro" id="IPR003610">
    <property type="entry name" value="CBM5/12"/>
</dbReference>
<dbReference type="InterPro" id="IPR052025">
    <property type="entry name" value="Xyloglucanase_GH74"/>
</dbReference>
<dbReference type="PANTHER" id="PTHR43739:SF2">
    <property type="entry name" value="OLIGOXYLOGLUCAN-REDUCING END-SPECIFIC XYLOGLUCANASE-RELATED"/>
    <property type="match status" value="1"/>
</dbReference>
<keyword evidence="1 8" id="KW-0732">Signal</keyword>
<evidence type="ECO:0000259" key="9">
    <source>
        <dbReference type="SMART" id="SM00495"/>
    </source>
</evidence>
<dbReference type="SUPFAM" id="SSF110296">
    <property type="entry name" value="Oligoxyloglucan reducing end-specific cellobiohydrolase"/>
    <property type="match status" value="2"/>
</dbReference>
<reference evidence="10 11" key="1">
    <citation type="submission" date="2019-01" db="EMBL/GenBank/DDBJ databases">
        <title>Genome sequencing of strain DFW100M-13.</title>
        <authorList>
            <person name="Heo J."/>
            <person name="Kim S.-J."/>
            <person name="Kim J.-S."/>
            <person name="Hong S.-B."/>
            <person name="Kwon S.-W."/>
        </authorList>
    </citation>
    <scope>NUCLEOTIDE SEQUENCE [LARGE SCALE GENOMIC DNA]</scope>
    <source>
        <strain evidence="10 11">DFW100M-13</strain>
    </source>
</reference>
<dbReference type="GO" id="GO:0010411">
    <property type="term" value="P:xyloglucan metabolic process"/>
    <property type="evidence" value="ECO:0007669"/>
    <property type="project" value="TreeGrafter"/>
</dbReference>
<evidence type="ECO:0000256" key="3">
    <source>
        <dbReference type="ARBA" id="ARBA00023001"/>
    </source>
</evidence>
<keyword evidence="5" id="KW-0326">Glycosidase</keyword>
<gene>
    <name evidence="10" type="ORF">ET475_12885</name>
</gene>
<evidence type="ECO:0000256" key="8">
    <source>
        <dbReference type="SAM" id="SignalP"/>
    </source>
</evidence>
<dbReference type="SMART" id="SM00495">
    <property type="entry name" value="ChtBD3"/>
    <property type="match status" value="2"/>
</dbReference>
<keyword evidence="4" id="KW-0119">Carbohydrate metabolism</keyword>
<dbReference type="SUPFAM" id="SSF51055">
    <property type="entry name" value="Carbohydrate binding domain"/>
    <property type="match status" value="2"/>
</dbReference>
<evidence type="ECO:0000313" key="10">
    <source>
        <dbReference type="EMBL" id="QAY60792.1"/>
    </source>
</evidence>
<dbReference type="KEGG" id="mprt:ET475_12885"/>
<name>A0A4P6EEP0_9MICO</name>
<dbReference type="InterPro" id="IPR036573">
    <property type="entry name" value="CBM_sf_5/12"/>
</dbReference>
<evidence type="ECO:0000256" key="1">
    <source>
        <dbReference type="ARBA" id="ARBA00022729"/>
    </source>
</evidence>
<evidence type="ECO:0000256" key="2">
    <source>
        <dbReference type="ARBA" id="ARBA00022801"/>
    </source>
</evidence>
<dbReference type="AlphaFoldDB" id="A0A4P6EEP0"/>
<protein>
    <submittedName>
        <fullName evidence="10">Xyloglucanase</fullName>
    </submittedName>
</protein>
<keyword evidence="11" id="KW-1185">Reference proteome</keyword>
<comment type="similarity">
    <text evidence="7">Belongs to the glycosyl hydrolase 74 family.</text>
</comment>
<dbReference type="OrthoDB" id="9764804at2"/>
<keyword evidence="6" id="KW-0624">Polysaccharide degradation</keyword>
<organism evidence="10 11">
    <name type="scientific">Microbacterium protaetiae</name>
    <dbReference type="NCBI Taxonomy" id="2509458"/>
    <lineage>
        <taxon>Bacteria</taxon>
        <taxon>Bacillati</taxon>
        <taxon>Actinomycetota</taxon>
        <taxon>Actinomycetes</taxon>
        <taxon>Micrococcales</taxon>
        <taxon>Microbacteriaceae</taxon>
        <taxon>Microbacterium</taxon>
    </lineage>
</organism>
<dbReference type="PANTHER" id="PTHR43739">
    <property type="entry name" value="XYLOGLUCANASE (EUROFUNG)"/>
    <property type="match status" value="1"/>
</dbReference>
<dbReference type="CDD" id="cd15482">
    <property type="entry name" value="Sialidase_non-viral"/>
    <property type="match status" value="1"/>
</dbReference>